<feature type="chain" id="PRO_5039146160" description="Secreted protein" evidence="1">
    <location>
        <begin position="25"/>
        <end position="164"/>
    </location>
</feature>
<dbReference type="EMBL" id="PYAX01000004">
    <property type="protein sequence ID" value="PSL55803.1"/>
    <property type="molecule type" value="Genomic_DNA"/>
</dbReference>
<comment type="caution">
    <text evidence="2">The sequence shown here is derived from an EMBL/GenBank/DDBJ whole genome shotgun (WGS) entry which is preliminary data.</text>
</comment>
<proteinExistence type="predicted"/>
<keyword evidence="3" id="KW-1185">Reference proteome</keyword>
<evidence type="ECO:0008006" key="4">
    <source>
        <dbReference type="Google" id="ProtNLM"/>
    </source>
</evidence>
<dbReference type="RefSeq" id="WP_106615540.1">
    <property type="nucleotide sequence ID" value="NZ_PYAX01000004.1"/>
</dbReference>
<dbReference type="AlphaFoldDB" id="A0A2P8IBH8"/>
<dbReference type="Proteomes" id="UP000241118">
    <property type="component" value="Unassembled WGS sequence"/>
</dbReference>
<feature type="signal peptide" evidence="1">
    <location>
        <begin position="1"/>
        <end position="24"/>
    </location>
</feature>
<gene>
    <name evidence="2" type="ORF">B0I31_10494</name>
</gene>
<reference evidence="2 3" key="1">
    <citation type="submission" date="2018-03" db="EMBL/GenBank/DDBJ databases">
        <title>Genomic Encyclopedia of Type Strains, Phase III (KMG-III): the genomes of soil and plant-associated and newly described type strains.</title>
        <authorList>
            <person name="Whitman W."/>
        </authorList>
    </citation>
    <scope>NUCLEOTIDE SEQUENCE [LARGE SCALE GENOMIC DNA]</scope>
    <source>
        <strain evidence="2 3">CGMCC 4.7097</strain>
    </source>
</reference>
<dbReference type="OrthoDB" id="3699146at2"/>
<evidence type="ECO:0000256" key="1">
    <source>
        <dbReference type="SAM" id="SignalP"/>
    </source>
</evidence>
<protein>
    <recommendedName>
        <fullName evidence="4">Secreted protein</fullName>
    </recommendedName>
</protein>
<name>A0A2P8IBH8_SACCR</name>
<accession>A0A2P8IBH8</accession>
<evidence type="ECO:0000313" key="3">
    <source>
        <dbReference type="Proteomes" id="UP000241118"/>
    </source>
</evidence>
<evidence type="ECO:0000313" key="2">
    <source>
        <dbReference type="EMBL" id="PSL55803.1"/>
    </source>
</evidence>
<sequence>MKRLVATCCAVVLALLGASGAATAAAAPRADIAAAPNCQHGSTYGIVVSAAHVTRYDGVELGAIQLCRDTSSNYWAFVLFYGPVPTGNWGYAYLNRFLDGQPVDTFGCNPGGNGYVEPRQTKCWTPKISAPSSRVTFLASGVQCEGSFPTCNFMLGEGYTARMR</sequence>
<organism evidence="2 3">
    <name type="scientific">Saccharothrix carnea</name>
    <dbReference type="NCBI Taxonomy" id="1280637"/>
    <lineage>
        <taxon>Bacteria</taxon>
        <taxon>Bacillati</taxon>
        <taxon>Actinomycetota</taxon>
        <taxon>Actinomycetes</taxon>
        <taxon>Pseudonocardiales</taxon>
        <taxon>Pseudonocardiaceae</taxon>
        <taxon>Saccharothrix</taxon>
    </lineage>
</organism>
<keyword evidence="1" id="KW-0732">Signal</keyword>